<dbReference type="InterPro" id="IPR029062">
    <property type="entry name" value="Class_I_gatase-like"/>
</dbReference>
<dbReference type="Proteomes" id="UP000382040">
    <property type="component" value="Unassembled WGS sequence"/>
</dbReference>
<dbReference type="AlphaFoldDB" id="A0A5E5BZ20"/>
<dbReference type="PANTHER" id="PTHR43130:SF2">
    <property type="entry name" value="DJ-1_PFPI DOMAIN-CONTAINING PROTEIN"/>
    <property type="match status" value="1"/>
</dbReference>
<gene>
    <name evidence="2" type="primary">inhA_2</name>
    <name evidence="2" type="ORF">PBR20603_04725</name>
</gene>
<dbReference type="EMBL" id="CABPST010000020">
    <property type="protein sequence ID" value="VVE90738.1"/>
    <property type="molecule type" value="Genomic_DNA"/>
</dbReference>
<evidence type="ECO:0000313" key="2">
    <source>
        <dbReference type="EMBL" id="VVE90738.1"/>
    </source>
</evidence>
<name>A0A5E5BZ20_9BURK</name>
<keyword evidence="3" id="KW-1185">Reference proteome</keyword>
<evidence type="ECO:0000259" key="1">
    <source>
        <dbReference type="Pfam" id="PF01965"/>
    </source>
</evidence>
<proteinExistence type="predicted"/>
<dbReference type="PANTHER" id="PTHR43130">
    <property type="entry name" value="ARAC-FAMILY TRANSCRIPTIONAL REGULATOR"/>
    <property type="match status" value="1"/>
</dbReference>
<evidence type="ECO:0000313" key="3">
    <source>
        <dbReference type="Proteomes" id="UP000382040"/>
    </source>
</evidence>
<dbReference type="InterPro" id="IPR002818">
    <property type="entry name" value="DJ-1/PfpI"/>
</dbReference>
<dbReference type="SUPFAM" id="SSF52317">
    <property type="entry name" value="Class I glutamine amidotransferase-like"/>
    <property type="match status" value="1"/>
</dbReference>
<reference evidence="2 3" key="1">
    <citation type="submission" date="2019-08" db="EMBL/GenBank/DDBJ databases">
        <authorList>
            <person name="Peeters C."/>
        </authorList>
    </citation>
    <scope>NUCLEOTIDE SEQUENCE [LARGE SCALE GENOMIC DNA]</scope>
    <source>
        <strain evidence="2 3">LMG 20603</strain>
    </source>
</reference>
<dbReference type="RefSeq" id="WP_150561868.1">
    <property type="nucleotide sequence ID" value="NZ_CABPST010000020.1"/>
</dbReference>
<organism evidence="2 3">
    <name type="scientific">Pandoraea bronchicola</name>
    <dbReference type="NCBI Taxonomy" id="2508287"/>
    <lineage>
        <taxon>Bacteria</taxon>
        <taxon>Pseudomonadati</taxon>
        <taxon>Pseudomonadota</taxon>
        <taxon>Betaproteobacteria</taxon>
        <taxon>Burkholderiales</taxon>
        <taxon>Burkholderiaceae</taxon>
        <taxon>Pandoraea</taxon>
    </lineage>
</organism>
<sequence>MAAFALPSVNARPRQPIDGCDPLAQALRPPKRSRPLVAIVADNRGTETTDLLIPHAILVQSGVVDVVVVAPQDADIVLMPALTIASQMTLSEFDRRYPGGADYVIVPAMHHDERGGPIIEWIVRQAASRAIVAGICEGAKVLGRAGLLNGKNATTHWYAIDDLRKTYPAMQWIPNRRYVVDGSVVTTTGVTASIPVSLLLVEAIGGRQSAQALANQLGVSDYSPSHDSGKYHLNAARLWRVAKNTLALWRHETIGIQVDDGVSSLALALTADPWGRTFRSSVIALAQRTSVTTSHGLVLRTVAPEDARHSDFLIQIDTGTPPVKRLDAALTAISQRYGPETADLVALQLEYPWQS</sequence>
<feature type="domain" description="DJ-1/PfpI" evidence="1">
    <location>
        <begin position="39"/>
        <end position="202"/>
    </location>
</feature>
<accession>A0A5E5BZ20</accession>
<dbReference type="Gene3D" id="3.40.50.880">
    <property type="match status" value="1"/>
</dbReference>
<dbReference type="GO" id="GO:0050549">
    <property type="term" value="F:cyclohexyl-isocyanide hydratase activity"/>
    <property type="evidence" value="ECO:0007669"/>
    <property type="project" value="UniProtKB-EC"/>
</dbReference>
<keyword evidence="2" id="KW-0456">Lyase</keyword>
<dbReference type="GO" id="GO:0006355">
    <property type="term" value="P:regulation of DNA-templated transcription"/>
    <property type="evidence" value="ECO:0007669"/>
    <property type="project" value="TreeGrafter"/>
</dbReference>
<protein>
    <submittedName>
        <fullName evidence="2">Isonitrile hydratase</fullName>
        <ecNumber evidence="2">4.2.1.103</ecNumber>
    </submittedName>
</protein>
<dbReference type="InterPro" id="IPR052158">
    <property type="entry name" value="INH-QAR"/>
</dbReference>
<dbReference type="Pfam" id="PF01965">
    <property type="entry name" value="DJ-1_PfpI"/>
    <property type="match status" value="1"/>
</dbReference>
<dbReference type="EC" id="4.2.1.103" evidence="2"/>
<dbReference type="OrthoDB" id="6382410at2"/>